<keyword evidence="1" id="KW-0472">Membrane</keyword>
<keyword evidence="3" id="KW-1185">Reference proteome</keyword>
<dbReference type="OrthoDB" id="8047091at2759"/>
<dbReference type="Proteomes" id="UP000055024">
    <property type="component" value="Unassembled WGS sequence"/>
</dbReference>
<reference evidence="2 3" key="1">
    <citation type="submission" date="2015-01" db="EMBL/GenBank/DDBJ databases">
        <title>Evolution of Trichinella species and genotypes.</title>
        <authorList>
            <person name="Korhonen P.K."/>
            <person name="Edoardo P."/>
            <person name="Giuseppe L.R."/>
            <person name="Gasser R.B."/>
        </authorList>
    </citation>
    <scope>NUCLEOTIDE SEQUENCE [LARGE SCALE GENOMIC DNA]</scope>
    <source>
        <strain evidence="2">ISS1029</strain>
    </source>
</reference>
<evidence type="ECO:0000256" key="1">
    <source>
        <dbReference type="SAM" id="Phobius"/>
    </source>
</evidence>
<feature type="transmembrane region" description="Helical" evidence="1">
    <location>
        <begin position="6"/>
        <end position="23"/>
    </location>
</feature>
<gene>
    <name evidence="2" type="ORF">T11_3472</name>
</gene>
<dbReference type="EMBL" id="JYDP01000352">
    <property type="protein sequence ID" value="KRZ01012.1"/>
    <property type="molecule type" value="Genomic_DNA"/>
</dbReference>
<proteinExistence type="predicted"/>
<dbReference type="AlphaFoldDB" id="A0A0V1GSW8"/>
<organism evidence="2 3">
    <name type="scientific">Trichinella zimbabwensis</name>
    <dbReference type="NCBI Taxonomy" id="268475"/>
    <lineage>
        <taxon>Eukaryota</taxon>
        <taxon>Metazoa</taxon>
        <taxon>Ecdysozoa</taxon>
        <taxon>Nematoda</taxon>
        <taxon>Enoplea</taxon>
        <taxon>Dorylaimia</taxon>
        <taxon>Trichinellida</taxon>
        <taxon>Trichinellidae</taxon>
        <taxon>Trichinella</taxon>
    </lineage>
</organism>
<sequence>MAVACYYGIAALVLLILQFLRIAEWQTVLGNNDQYKSKQNVSSNGSLELKARPTPQVRRPLFFTPDTLDGKKLFWDWIVHFEACSQLKPWSDQDKLK</sequence>
<keyword evidence="1" id="KW-1133">Transmembrane helix</keyword>
<accession>A0A0V1GSW8</accession>
<comment type="caution">
    <text evidence="2">The sequence shown here is derived from an EMBL/GenBank/DDBJ whole genome shotgun (WGS) entry which is preliminary data.</text>
</comment>
<evidence type="ECO:0000313" key="3">
    <source>
        <dbReference type="Proteomes" id="UP000055024"/>
    </source>
</evidence>
<evidence type="ECO:0000313" key="2">
    <source>
        <dbReference type="EMBL" id="KRZ01012.1"/>
    </source>
</evidence>
<protein>
    <submittedName>
        <fullName evidence="2">Uncharacterized protein</fullName>
    </submittedName>
</protein>
<keyword evidence="1" id="KW-0812">Transmembrane</keyword>
<name>A0A0V1GSW8_9BILA</name>